<proteinExistence type="predicted"/>
<dbReference type="AlphaFoldDB" id="A0AAN6P8K7"/>
<protein>
    <recommendedName>
        <fullName evidence="1">Protein kinase domain-containing protein</fullName>
    </recommendedName>
</protein>
<dbReference type="GO" id="GO:0004672">
    <property type="term" value="F:protein kinase activity"/>
    <property type="evidence" value="ECO:0007669"/>
    <property type="project" value="InterPro"/>
</dbReference>
<dbReference type="PROSITE" id="PS50011">
    <property type="entry name" value="PROTEIN_KINASE_DOM"/>
    <property type="match status" value="1"/>
</dbReference>
<dbReference type="EMBL" id="MU854515">
    <property type="protein sequence ID" value="KAK4033685.1"/>
    <property type="molecule type" value="Genomic_DNA"/>
</dbReference>
<evidence type="ECO:0000259" key="1">
    <source>
        <dbReference type="PROSITE" id="PS50011"/>
    </source>
</evidence>
<sequence>MELSHALVDAVWRPKFLVEWEGGRLGRWLDTSTHLVGPLPWDLSPLNPKNRVDALHKANAGWRIDGATVCGTRFFAVPLTLLPALPPLGIFVFLPDQTTFPPALRATLDASASVPLRSGPAIANLAISRHICRALDHQCRTNPSVLRRYRSLPFGSELVFEKLASDPADMQLTVVPNHAFERKTLGLDALRKLWSDIPPDAWPAEVDLLSLRLVRQIHDTVCLAKSPGFDGIVVFKSAVGSVDHMYHELRFLLTIPPHPNLMPRPLAVVTKRSAFGGKRGVVGFLLRYFAGGSLRDILPARQRAETLPVHVKLGWCRQVVAALVHIREAAGTFYSDLRPDNVLLGDDGGVVVCDFEQRGNWHEWCAPEVLFRQYAENIRAALSRSGDDDSRPDRASCYRRLLAGYAPPAHLIETPVQAANRAWFLLPAAAQEKAAVYSAGLFIYAVFEGLCNVRRNIANQWPIDPDIEFPAVRNTPAAVMDLVKHCTDGAVEWTGQGDGKRRPGRVVREGAVLYPEEAAEGRRDLEFGTAATAAAVLDAAHAWWSAELARAERFLESDEWRSQEFGRGRPSLQQVLQILDQDELKGTEL</sequence>
<dbReference type="SUPFAM" id="SSF56112">
    <property type="entry name" value="Protein kinase-like (PK-like)"/>
    <property type="match status" value="1"/>
</dbReference>
<feature type="domain" description="Protein kinase" evidence="1">
    <location>
        <begin position="179"/>
        <end position="544"/>
    </location>
</feature>
<name>A0AAN6P8K7_9PEZI</name>
<dbReference type="InterPro" id="IPR000719">
    <property type="entry name" value="Prot_kinase_dom"/>
</dbReference>
<dbReference type="SMART" id="SM00220">
    <property type="entry name" value="S_TKc"/>
    <property type="match status" value="1"/>
</dbReference>
<dbReference type="Gene3D" id="1.10.510.10">
    <property type="entry name" value="Transferase(Phosphotransferase) domain 1"/>
    <property type="match status" value="1"/>
</dbReference>
<dbReference type="Proteomes" id="UP001303115">
    <property type="component" value="Unassembled WGS sequence"/>
</dbReference>
<dbReference type="GO" id="GO:0005524">
    <property type="term" value="F:ATP binding"/>
    <property type="evidence" value="ECO:0007669"/>
    <property type="project" value="InterPro"/>
</dbReference>
<reference evidence="3" key="1">
    <citation type="journal article" date="2023" name="Mol. Phylogenet. Evol.">
        <title>Genome-scale phylogeny and comparative genomics of the fungal order Sordariales.</title>
        <authorList>
            <person name="Hensen N."/>
            <person name="Bonometti L."/>
            <person name="Westerberg I."/>
            <person name="Brannstrom I.O."/>
            <person name="Guillou S."/>
            <person name="Cros-Aarteil S."/>
            <person name="Calhoun S."/>
            <person name="Haridas S."/>
            <person name="Kuo A."/>
            <person name="Mondo S."/>
            <person name="Pangilinan J."/>
            <person name="Riley R."/>
            <person name="LaButti K."/>
            <person name="Andreopoulos B."/>
            <person name="Lipzen A."/>
            <person name="Chen C."/>
            <person name="Yan M."/>
            <person name="Daum C."/>
            <person name="Ng V."/>
            <person name="Clum A."/>
            <person name="Steindorff A."/>
            <person name="Ohm R.A."/>
            <person name="Martin F."/>
            <person name="Silar P."/>
            <person name="Natvig D.O."/>
            <person name="Lalanne C."/>
            <person name="Gautier V."/>
            <person name="Ament-Velasquez S.L."/>
            <person name="Kruys A."/>
            <person name="Hutchinson M.I."/>
            <person name="Powell A.J."/>
            <person name="Barry K."/>
            <person name="Miller A.N."/>
            <person name="Grigoriev I.V."/>
            <person name="Debuchy R."/>
            <person name="Gladieux P."/>
            <person name="Hiltunen Thoren M."/>
            <person name="Johannesson H."/>
        </authorList>
    </citation>
    <scope>NUCLEOTIDE SEQUENCE [LARGE SCALE GENOMIC DNA]</scope>
    <source>
        <strain evidence="3">CBS 284.82</strain>
    </source>
</reference>
<organism evidence="2 3">
    <name type="scientific">Parachaetomium inaequale</name>
    <dbReference type="NCBI Taxonomy" id="2588326"/>
    <lineage>
        <taxon>Eukaryota</taxon>
        <taxon>Fungi</taxon>
        <taxon>Dikarya</taxon>
        <taxon>Ascomycota</taxon>
        <taxon>Pezizomycotina</taxon>
        <taxon>Sordariomycetes</taxon>
        <taxon>Sordariomycetidae</taxon>
        <taxon>Sordariales</taxon>
        <taxon>Chaetomiaceae</taxon>
        <taxon>Parachaetomium</taxon>
    </lineage>
</organism>
<dbReference type="InterPro" id="IPR011009">
    <property type="entry name" value="Kinase-like_dom_sf"/>
</dbReference>
<gene>
    <name evidence="2" type="ORF">C8A01DRAFT_39843</name>
</gene>
<evidence type="ECO:0000313" key="3">
    <source>
        <dbReference type="Proteomes" id="UP001303115"/>
    </source>
</evidence>
<comment type="caution">
    <text evidence="2">The sequence shown here is derived from an EMBL/GenBank/DDBJ whole genome shotgun (WGS) entry which is preliminary data.</text>
</comment>
<evidence type="ECO:0000313" key="2">
    <source>
        <dbReference type="EMBL" id="KAK4033685.1"/>
    </source>
</evidence>
<keyword evidence="3" id="KW-1185">Reference proteome</keyword>
<accession>A0AAN6P8K7</accession>